<dbReference type="GO" id="GO:0003924">
    <property type="term" value="F:GTPase activity"/>
    <property type="evidence" value="ECO:0007669"/>
    <property type="project" value="InterPro"/>
</dbReference>
<evidence type="ECO:0000256" key="8">
    <source>
        <dbReference type="ARBA" id="ARBA00023170"/>
    </source>
</evidence>
<evidence type="ECO:0000256" key="4">
    <source>
        <dbReference type="ARBA" id="ARBA00022741"/>
    </source>
</evidence>
<evidence type="ECO:0000256" key="6">
    <source>
        <dbReference type="ARBA" id="ARBA00023134"/>
    </source>
</evidence>
<dbReference type="InterPro" id="IPR042101">
    <property type="entry name" value="SRP54_N_sf"/>
</dbReference>
<gene>
    <name evidence="13" type="ORF">ACRE_021780</name>
</gene>
<feature type="compositionally biased region" description="Polar residues" evidence="11">
    <location>
        <begin position="288"/>
        <end position="302"/>
    </location>
</feature>
<dbReference type="SMART" id="SM00963">
    <property type="entry name" value="SRP54_N"/>
    <property type="match status" value="1"/>
</dbReference>
<keyword evidence="6" id="KW-0342">GTP-binding</keyword>
<dbReference type="SUPFAM" id="SSF47364">
    <property type="entry name" value="Domain of the SRP/SRP receptor G-proteins"/>
    <property type="match status" value="1"/>
</dbReference>
<protein>
    <recommendedName>
        <fullName evidence="9">Signal recognition particle receptor subunit alpha homolog</fullName>
    </recommendedName>
    <alternativeName>
        <fullName evidence="10">Docking protein alpha</fullName>
    </alternativeName>
</protein>
<comment type="subunit">
    <text evidence="3">Heterodimer of an alpha and a beta chain.</text>
</comment>
<dbReference type="Proteomes" id="UP000029964">
    <property type="component" value="Unassembled WGS sequence"/>
</dbReference>
<dbReference type="CDD" id="cd14826">
    <property type="entry name" value="SR_alpha_SRX"/>
    <property type="match status" value="1"/>
</dbReference>
<dbReference type="EMBL" id="JPKY01000013">
    <property type="protein sequence ID" value="KFH47010.1"/>
    <property type="molecule type" value="Genomic_DNA"/>
</dbReference>
<keyword evidence="14" id="KW-1185">Reference proteome</keyword>
<dbReference type="PROSITE" id="PS00300">
    <property type="entry name" value="SRP54"/>
    <property type="match status" value="1"/>
</dbReference>
<feature type="compositionally biased region" description="Pro residues" evidence="11">
    <location>
        <begin position="144"/>
        <end position="153"/>
    </location>
</feature>
<evidence type="ECO:0000256" key="5">
    <source>
        <dbReference type="ARBA" id="ARBA00022824"/>
    </source>
</evidence>
<dbReference type="FunFam" id="1.20.120.140:FF:000009">
    <property type="entry name" value="Signal sequence receptor alpha subunit"/>
    <property type="match status" value="1"/>
</dbReference>
<dbReference type="Pfam" id="PF02881">
    <property type="entry name" value="SRP54_N"/>
    <property type="match status" value="1"/>
</dbReference>
<dbReference type="SUPFAM" id="SSF64356">
    <property type="entry name" value="SNARE-like"/>
    <property type="match status" value="1"/>
</dbReference>
<dbReference type="STRING" id="857340.A0A086TCC8"/>
<dbReference type="CDD" id="cd17876">
    <property type="entry name" value="SRalpha_C"/>
    <property type="match status" value="1"/>
</dbReference>
<name>A0A086TCC8_HAPC1</name>
<keyword evidence="8 13" id="KW-0675">Receptor</keyword>
<evidence type="ECO:0000256" key="1">
    <source>
        <dbReference type="ARBA" id="ARBA00004397"/>
    </source>
</evidence>
<dbReference type="FunFam" id="3.30.450.60:FF:000023">
    <property type="entry name" value="Signal sequence receptor alpha subunit"/>
    <property type="match status" value="1"/>
</dbReference>
<dbReference type="GO" id="GO:0005047">
    <property type="term" value="F:signal recognition particle binding"/>
    <property type="evidence" value="ECO:0007669"/>
    <property type="project" value="EnsemblFungi"/>
</dbReference>
<keyword evidence="4" id="KW-0547">Nucleotide-binding</keyword>
<dbReference type="InterPro" id="IPR000897">
    <property type="entry name" value="SRP54_GTPase_dom"/>
</dbReference>
<dbReference type="GO" id="GO:0006886">
    <property type="term" value="P:intracellular protein transport"/>
    <property type="evidence" value="ECO:0007669"/>
    <property type="project" value="InterPro"/>
</dbReference>
<comment type="caution">
    <text evidence="13">The sequence shown here is derived from an EMBL/GenBank/DDBJ whole genome shotgun (WGS) entry which is preliminary data.</text>
</comment>
<dbReference type="SMART" id="SM00382">
    <property type="entry name" value="AAA"/>
    <property type="match status" value="1"/>
</dbReference>
<sequence length="664" mass="71724">MLDTFEILTTSGVVLWSRTYAPVNPSVVNSFIADTFIEEKSGAAALREAQSAATNPVYKSDQHTLKWTMVKELGVIFVAVYRSLLHLSWVDKLVDNIKTIFVSLYGEQLKKPNTTLVECAKFDEYFEQQVQELDRSSAAAEAPPAVPDIQLPPPREEKTTLGDEPPLPPGLTYKGRALKHGKEEATSGESTPLQTPSTSRPSTPGNSNLIVGKAGPGGKLSRRARKAKNSNAAARPSSTDGGSTRQRKAKTKKGHPWEEDDEDGDLQLDYSAQRTGQSDSEVEARSTAVDQVDSSTWGSTNQGKFVLKDLGDEVHSILASAQAEKASNTKEPSSSGGLLGTATSAVSGLFRNVVGGKTLTKEDLDKAMKGMEEHLLRKNVAREAAIRLCEGVEEELLGVRTGSFESISARIQKAMEASLTKMLTPTTSLDLLHDIDAITSPPPTSLRQPRPYVMSIVGVNGVGKSTNLSKICYFLLQNRYRVLIAAGDTFRSGAVEQLAVHVRNLKELTAREGGGEVDLYQKGYGKDAATVAKDAVRHAASEGYDVVLIDTAGRRHNDQRLMSSLEKFAKFAQPDKILMVGEALVGTDSVAQARNFNAAFGSVRTLDGFIISKCDTVGDMVGTLVSLVHATNVPVLFVGVGQHYSDLRNFSVKWAVEKLLSNGN</sequence>
<reference evidence="14" key="1">
    <citation type="journal article" date="2014" name="Genome Announc.">
        <title>Genome sequence and annotation of Acremonium chrysogenum, producer of the beta-lactam antibiotic cephalosporin C.</title>
        <authorList>
            <person name="Terfehr D."/>
            <person name="Dahlmann T.A."/>
            <person name="Specht T."/>
            <person name="Zadra I."/>
            <person name="Kuernsteiner H."/>
            <person name="Kueck U."/>
        </authorList>
    </citation>
    <scope>NUCLEOTIDE SEQUENCE [LARGE SCALE GENOMIC DNA]</scope>
    <source>
        <strain evidence="14">ATCC 11550 / CBS 779.69 / DSM 880 / IAM 14645 / JCM 23072 / IMI 49137</strain>
    </source>
</reference>
<evidence type="ECO:0000256" key="11">
    <source>
        <dbReference type="SAM" id="MobiDB-lite"/>
    </source>
</evidence>
<dbReference type="AlphaFoldDB" id="A0A086TCC8"/>
<keyword evidence="5" id="KW-0256">Endoplasmic reticulum</keyword>
<dbReference type="Pfam" id="PF04086">
    <property type="entry name" value="SRP-alpha_N"/>
    <property type="match status" value="1"/>
</dbReference>
<evidence type="ECO:0000256" key="3">
    <source>
        <dbReference type="ARBA" id="ARBA00011870"/>
    </source>
</evidence>
<feature type="region of interest" description="Disordered" evidence="11">
    <location>
        <begin position="133"/>
        <end position="302"/>
    </location>
</feature>
<dbReference type="PANTHER" id="PTHR43134:SF1">
    <property type="entry name" value="SIGNAL RECOGNITION PARTICLE RECEPTOR SUBUNIT ALPHA"/>
    <property type="match status" value="1"/>
</dbReference>
<dbReference type="InterPro" id="IPR011012">
    <property type="entry name" value="Longin-like_dom_sf"/>
</dbReference>
<comment type="subcellular location">
    <subcellularLocation>
        <location evidence="1">Endoplasmic reticulum membrane</location>
        <topology evidence="1">Peripheral membrane protein</topology>
        <orientation evidence="1">Cytoplasmic side</orientation>
    </subcellularLocation>
</comment>
<dbReference type="PANTHER" id="PTHR43134">
    <property type="entry name" value="SIGNAL RECOGNITION PARTICLE RECEPTOR SUBUNIT ALPHA"/>
    <property type="match status" value="1"/>
</dbReference>
<dbReference type="InterPro" id="IPR007222">
    <property type="entry name" value="Sig_recog_particle_rcpt_asu_N"/>
</dbReference>
<keyword evidence="7" id="KW-0472">Membrane</keyword>
<proteinExistence type="inferred from homology"/>
<dbReference type="HOGENOM" id="CLU_009301_8_1_1"/>
<feature type="domain" description="SRP54-type proteins GTP-binding" evidence="12">
    <location>
        <begin position="634"/>
        <end position="647"/>
    </location>
</feature>
<dbReference type="GO" id="GO:0006614">
    <property type="term" value="P:SRP-dependent cotranslational protein targeting to membrane"/>
    <property type="evidence" value="ECO:0007669"/>
    <property type="project" value="InterPro"/>
</dbReference>
<comment type="similarity">
    <text evidence="2">Belongs to the GTP-binding SRP family.</text>
</comment>
<evidence type="ECO:0000259" key="12">
    <source>
        <dbReference type="PROSITE" id="PS00300"/>
    </source>
</evidence>
<evidence type="ECO:0000256" key="9">
    <source>
        <dbReference type="ARBA" id="ARBA00071429"/>
    </source>
</evidence>
<dbReference type="InterPro" id="IPR013822">
    <property type="entry name" value="Signal_recog_particl_SRP54_hlx"/>
</dbReference>
<dbReference type="Gene3D" id="1.20.120.140">
    <property type="entry name" value="Signal recognition particle SRP54, nucleotide-binding domain"/>
    <property type="match status" value="1"/>
</dbReference>
<evidence type="ECO:0000256" key="10">
    <source>
        <dbReference type="ARBA" id="ARBA00081194"/>
    </source>
</evidence>
<evidence type="ECO:0000256" key="2">
    <source>
        <dbReference type="ARBA" id="ARBA00008531"/>
    </source>
</evidence>
<dbReference type="GO" id="GO:0005785">
    <property type="term" value="C:signal recognition particle receptor complex"/>
    <property type="evidence" value="ECO:0007669"/>
    <property type="project" value="EnsemblFungi"/>
</dbReference>
<dbReference type="Gene3D" id="3.30.450.60">
    <property type="match status" value="1"/>
</dbReference>
<feature type="compositionally biased region" description="Basic residues" evidence="11">
    <location>
        <begin position="245"/>
        <end position="254"/>
    </location>
</feature>
<feature type="compositionally biased region" description="Polar residues" evidence="11">
    <location>
        <begin position="187"/>
        <end position="209"/>
    </location>
</feature>
<organism evidence="13 14">
    <name type="scientific">Hapsidospora chrysogenum (strain ATCC 11550 / CBS 779.69 / DSM 880 / IAM 14645 / JCM 23072 / IMI 49137)</name>
    <name type="common">Acremonium chrysogenum</name>
    <dbReference type="NCBI Taxonomy" id="857340"/>
    <lineage>
        <taxon>Eukaryota</taxon>
        <taxon>Fungi</taxon>
        <taxon>Dikarya</taxon>
        <taxon>Ascomycota</taxon>
        <taxon>Pezizomycotina</taxon>
        <taxon>Sordariomycetes</taxon>
        <taxon>Hypocreomycetidae</taxon>
        <taxon>Hypocreales</taxon>
        <taxon>Bionectriaceae</taxon>
        <taxon>Hapsidospora</taxon>
    </lineage>
</organism>
<dbReference type="Gene3D" id="3.40.50.300">
    <property type="entry name" value="P-loop containing nucleotide triphosphate hydrolases"/>
    <property type="match status" value="1"/>
</dbReference>
<accession>A0A086TCC8</accession>
<feature type="compositionally biased region" description="Polar residues" evidence="11">
    <location>
        <begin position="270"/>
        <end position="279"/>
    </location>
</feature>
<dbReference type="GO" id="GO:0005525">
    <property type="term" value="F:GTP binding"/>
    <property type="evidence" value="ECO:0007669"/>
    <property type="project" value="UniProtKB-KW"/>
</dbReference>
<evidence type="ECO:0000313" key="13">
    <source>
        <dbReference type="EMBL" id="KFH47010.1"/>
    </source>
</evidence>
<dbReference type="OrthoDB" id="1727884at2759"/>
<dbReference type="InterPro" id="IPR036225">
    <property type="entry name" value="SRP/SRP_N"/>
</dbReference>
<dbReference type="InterPro" id="IPR003593">
    <property type="entry name" value="AAA+_ATPase"/>
</dbReference>
<dbReference type="Pfam" id="PF00448">
    <property type="entry name" value="SRP54"/>
    <property type="match status" value="1"/>
</dbReference>
<evidence type="ECO:0000313" key="14">
    <source>
        <dbReference type="Proteomes" id="UP000029964"/>
    </source>
</evidence>
<evidence type="ECO:0000256" key="7">
    <source>
        <dbReference type="ARBA" id="ARBA00023136"/>
    </source>
</evidence>
<dbReference type="SUPFAM" id="SSF52540">
    <property type="entry name" value="P-loop containing nucleoside triphosphate hydrolases"/>
    <property type="match status" value="1"/>
</dbReference>
<dbReference type="SMART" id="SM00962">
    <property type="entry name" value="SRP54"/>
    <property type="match status" value="1"/>
</dbReference>
<dbReference type="InterPro" id="IPR027417">
    <property type="entry name" value="P-loop_NTPase"/>
</dbReference>
<dbReference type="FunFam" id="3.40.50.300:FF:000566">
    <property type="entry name" value="Signal recognition particle receptor subunit alpha"/>
    <property type="match status" value="1"/>
</dbReference>